<dbReference type="RefSeq" id="WP_201652780.1">
    <property type="nucleotide sequence ID" value="NZ_JAEQNC010000002.1"/>
</dbReference>
<reference evidence="1" key="1">
    <citation type="submission" date="2021-01" db="EMBL/GenBank/DDBJ databases">
        <title>Rhizobium sp. strain KVB221 16S ribosomal RNA gene Genome sequencing and assembly.</title>
        <authorList>
            <person name="Kang M."/>
        </authorList>
    </citation>
    <scope>NUCLEOTIDE SEQUENCE</scope>
    <source>
        <strain evidence="1">KVB221</strain>
    </source>
</reference>
<evidence type="ECO:0000313" key="2">
    <source>
        <dbReference type="Proteomes" id="UP000633219"/>
    </source>
</evidence>
<dbReference type="Proteomes" id="UP000633219">
    <property type="component" value="Unassembled WGS sequence"/>
</dbReference>
<dbReference type="AlphaFoldDB" id="A0A936YLI1"/>
<protein>
    <submittedName>
        <fullName evidence="1">DUF899 domain-containing protein</fullName>
    </submittedName>
</protein>
<proteinExistence type="predicted"/>
<sequence>MPSPDIVSHAEWLIAHKALLEKEKALTRAHDALAAERRRQPWERVERRYVFENPAGQTDLEGLFEGRSQLIVYHHMLKQDDPSPCQGCCMFTDNVGNMVHLNQRDTTLAFVARAPVDQIEALKARMGWTLPFYSSRDSFGSDFGVEGGFGINVFLRRDGAIYHTYFTTGRGAETLGTAWTFLDLTPYGRQETWEVSPEGTPQTPPYQWWRRHDEYESVAGKAEHCCG</sequence>
<comment type="caution">
    <text evidence="1">The sequence shown here is derived from an EMBL/GenBank/DDBJ whole genome shotgun (WGS) entry which is preliminary data.</text>
</comment>
<name>A0A936YLI1_9HYPH</name>
<organism evidence="1 2">
    <name type="scientific">Rhizobium setariae</name>
    <dbReference type="NCBI Taxonomy" id="2801340"/>
    <lineage>
        <taxon>Bacteria</taxon>
        <taxon>Pseudomonadati</taxon>
        <taxon>Pseudomonadota</taxon>
        <taxon>Alphaproteobacteria</taxon>
        <taxon>Hyphomicrobiales</taxon>
        <taxon>Rhizobiaceae</taxon>
        <taxon>Rhizobium/Agrobacterium group</taxon>
        <taxon>Rhizobium</taxon>
    </lineage>
</organism>
<gene>
    <name evidence="1" type="ORF">JJB09_02750</name>
</gene>
<dbReference type="Pfam" id="PF05988">
    <property type="entry name" value="DUF899"/>
    <property type="match status" value="1"/>
</dbReference>
<accession>A0A936YLI1</accession>
<evidence type="ECO:0000313" key="1">
    <source>
        <dbReference type="EMBL" id="MBL0370937.1"/>
    </source>
</evidence>
<dbReference type="InterPro" id="IPR010296">
    <property type="entry name" value="DUF899_thioredox"/>
</dbReference>
<dbReference type="EMBL" id="JAEQNC010000002">
    <property type="protein sequence ID" value="MBL0370937.1"/>
    <property type="molecule type" value="Genomic_DNA"/>
</dbReference>
<keyword evidence="2" id="KW-1185">Reference proteome</keyword>